<sequence>MAFNTTLWSQLPLEVLEQVLSFLPVPDLCRYCTTCKTWNELINNPSFGVLHVRNRNKHSPFIAIHAIATSFKNGYIDGSQVLCFLDISSKKWYSMKPRDALETSFLFNPRYFKVVAMDGGLVLLKALKGAPKLCHHESGCTQLFVWNPIKDIKINLPCVLKESSYLSPFIDFVVDDIAETFKVFVMNQDWESRLVEIYDSVMKEWKTSSKVEMNNIYIIQSIVFQNILYILCFAFDVNHDMEGHYELWRYNHVADIWERLHFVKGCFVEPNYKNFEWDKQLIVSGGCLFVTFTGVSDNDLFEVHEIDIQSRSTKVLLRWIQKGIFDTDAYLHDKYCDIYVIGFNKSIMLMCNLSRNIVIFDVETKETSFEWPQLPLRKLSGVEKYSLMGKQMDFLLPGTLK</sequence>
<dbReference type="PROSITE" id="PS50181">
    <property type="entry name" value="FBOX"/>
    <property type="match status" value="1"/>
</dbReference>
<dbReference type="InterPro" id="IPR001810">
    <property type="entry name" value="F-box_dom"/>
</dbReference>
<dbReference type="PANTHER" id="PTHR31672">
    <property type="entry name" value="BNACNNG10540D PROTEIN"/>
    <property type="match status" value="1"/>
</dbReference>
<reference evidence="2" key="1">
    <citation type="submission" date="2020-06" db="EMBL/GenBank/DDBJ databases">
        <title>WGS assembly of Ceratodon purpureus strain R40.</title>
        <authorList>
            <person name="Carey S.B."/>
            <person name="Jenkins J."/>
            <person name="Shu S."/>
            <person name="Lovell J.T."/>
            <person name="Sreedasyam A."/>
            <person name="Maumus F."/>
            <person name="Tiley G.P."/>
            <person name="Fernandez-Pozo N."/>
            <person name="Barry K."/>
            <person name="Chen C."/>
            <person name="Wang M."/>
            <person name="Lipzen A."/>
            <person name="Daum C."/>
            <person name="Saski C.A."/>
            <person name="Payton A.C."/>
            <person name="Mcbreen J.C."/>
            <person name="Conrad R.E."/>
            <person name="Kollar L.M."/>
            <person name="Olsson S."/>
            <person name="Huttunen S."/>
            <person name="Landis J.B."/>
            <person name="Wickett N.J."/>
            <person name="Johnson M.G."/>
            <person name="Rensing S.A."/>
            <person name="Grimwood J."/>
            <person name="Schmutz J."/>
            <person name="Mcdaniel S.F."/>
        </authorList>
    </citation>
    <scope>NUCLEOTIDE SEQUENCE</scope>
    <source>
        <strain evidence="2">R40</strain>
    </source>
</reference>
<proteinExistence type="predicted"/>
<dbReference type="InterPro" id="IPR036047">
    <property type="entry name" value="F-box-like_dom_sf"/>
</dbReference>
<dbReference type="EMBL" id="CM026428">
    <property type="protein sequence ID" value="KAG0565919.1"/>
    <property type="molecule type" value="Genomic_DNA"/>
</dbReference>
<dbReference type="SMART" id="SM00256">
    <property type="entry name" value="FBOX"/>
    <property type="match status" value="1"/>
</dbReference>
<dbReference type="SUPFAM" id="SSF50965">
    <property type="entry name" value="Galactose oxidase, central domain"/>
    <property type="match status" value="1"/>
</dbReference>
<comment type="caution">
    <text evidence="2">The sequence shown here is derived from an EMBL/GenBank/DDBJ whole genome shotgun (WGS) entry which is preliminary data.</text>
</comment>
<accession>A0A8T0H6K0</accession>
<dbReference type="Proteomes" id="UP000822688">
    <property type="component" value="Chromosome 7"/>
</dbReference>
<dbReference type="InterPro" id="IPR050796">
    <property type="entry name" value="SCF_F-box_component"/>
</dbReference>
<dbReference type="AlphaFoldDB" id="A0A8T0H6K0"/>
<feature type="domain" description="F-box" evidence="1">
    <location>
        <begin position="5"/>
        <end position="50"/>
    </location>
</feature>
<organism evidence="2 3">
    <name type="scientific">Ceratodon purpureus</name>
    <name type="common">Fire moss</name>
    <name type="synonym">Dicranum purpureum</name>
    <dbReference type="NCBI Taxonomy" id="3225"/>
    <lineage>
        <taxon>Eukaryota</taxon>
        <taxon>Viridiplantae</taxon>
        <taxon>Streptophyta</taxon>
        <taxon>Embryophyta</taxon>
        <taxon>Bryophyta</taxon>
        <taxon>Bryophytina</taxon>
        <taxon>Bryopsida</taxon>
        <taxon>Dicranidae</taxon>
        <taxon>Pseudoditrichales</taxon>
        <taxon>Ditrichaceae</taxon>
        <taxon>Ceratodon</taxon>
    </lineage>
</organism>
<evidence type="ECO:0000259" key="1">
    <source>
        <dbReference type="PROSITE" id="PS50181"/>
    </source>
</evidence>
<protein>
    <recommendedName>
        <fullName evidence="1">F-box domain-containing protein</fullName>
    </recommendedName>
</protein>
<evidence type="ECO:0000313" key="2">
    <source>
        <dbReference type="EMBL" id="KAG0565919.1"/>
    </source>
</evidence>
<gene>
    <name evidence="2" type="ORF">KC19_7G023600</name>
</gene>
<evidence type="ECO:0000313" key="3">
    <source>
        <dbReference type="Proteomes" id="UP000822688"/>
    </source>
</evidence>
<dbReference type="SUPFAM" id="SSF81383">
    <property type="entry name" value="F-box domain"/>
    <property type="match status" value="1"/>
</dbReference>
<name>A0A8T0H6K0_CERPU</name>
<dbReference type="Pfam" id="PF12937">
    <property type="entry name" value="F-box-like"/>
    <property type="match status" value="1"/>
</dbReference>
<keyword evidence="3" id="KW-1185">Reference proteome</keyword>
<dbReference type="PANTHER" id="PTHR31672:SF2">
    <property type="entry name" value="F-BOX DOMAIN-CONTAINING PROTEIN"/>
    <property type="match status" value="1"/>
</dbReference>
<dbReference type="InterPro" id="IPR011043">
    <property type="entry name" value="Gal_Oxase/kelch_b-propeller"/>
</dbReference>
<dbReference type="Gene3D" id="1.20.1280.50">
    <property type="match status" value="1"/>
</dbReference>